<dbReference type="PIRSF" id="PIRSF000722">
    <property type="entry name" value="Acetate_prop_kin"/>
    <property type="match status" value="1"/>
</dbReference>
<dbReference type="PROSITE" id="PS01076">
    <property type="entry name" value="ACETATE_KINASE_2"/>
    <property type="match status" value="1"/>
</dbReference>
<feature type="binding site" evidence="9">
    <location>
        <begin position="288"/>
        <end position="290"/>
    </location>
    <ligand>
        <name>ATP</name>
        <dbReference type="ChEBI" id="CHEBI:30616"/>
    </ligand>
</feature>
<dbReference type="GO" id="GO:0008776">
    <property type="term" value="F:acetate kinase activity"/>
    <property type="evidence" value="ECO:0007669"/>
    <property type="project" value="UniProtKB-UniRule"/>
</dbReference>
<evidence type="ECO:0000256" key="2">
    <source>
        <dbReference type="ARBA" id="ARBA00022490"/>
    </source>
</evidence>
<dbReference type="Proteomes" id="UP000199032">
    <property type="component" value="Unassembled WGS sequence"/>
</dbReference>
<dbReference type="EMBL" id="CZQA01000001">
    <property type="protein sequence ID" value="CUS32812.1"/>
    <property type="molecule type" value="Genomic_DNA"/>
</dbReference>
<dbReference type="OrthoDB" id="9802453at2"/>
<evidence type="ECO:0000313" key="11">
    <source>
        <dbReference type="EMBL" id="CUS32812.1"/>
    </source>
</evidence>
<dbReference type="GO" id="GO:0006085">
    <property type="term" value="P:acetyl-CoA biosynthetic process"/>
    <property type="evidence" value="ECO:0007669"/>
    <property type="project" value="UniProtKB-UniRule"/>
</dbReference>
<dbReference type="InterPro" id="IPR000890">
    <property type="entry name" value="Aliphatic_acid_kin_short-chain"/>
</dbReference>
<dbReference type="PRINTS" id="PR00471">
    <property type="entry name" value="ACETATEKNASE"/>
</dbReference>
<evidence type="ECO:0000256" key="6">
    <source>
        <dbReference type="ARBA" id="ARBA00022777"/>
    </source>
</evidence>
<dbReference type="GO" id="GO:0005829">
    <property type="term" value="C:cytosol"/>
    <property type="evidence" value="ECO:0007669"/>
    <property type="project" value="TreeGrafter"/>
</dbReference>
<evidence type="ECO:0000256" key="8">
    <source>
        <dbReference type="ARBA" id="ARBA00022842"/>
    </source>
</evidence>
<accession>A0A0S4L4X9</accession>
<feature type="site" description="Transition state stabilizer" evidence="9">
    <location>
        <position position="185"/>
    </location>
</feature>
<dbReference type="InterPro" id="IPR023865">
    <property type="entry name" value="Aliphatic_acid_kinase_CS"/>
</dbReference>
<comment type="function">
    <text evidence="9">Catalyzes the formation of acetyl phosphate from acetate and ATP. Can also catalyze the reverse reaction.</text>
</comment>
<dbReference type="GO" id="GO:0006083">
    <property type="term" value="P:acetate metabolic process"/>
    <property type="evidence" value="ECO:0007669"/>
    <property type="project" value="TreeGrafter"/>
</dbReference>
<dbReference type="PROSITE" id="PS01075">
    <property type="entry name" value="ACETATE_KINASE_1"/>
    <property type="match status" value="1"/>
</dbReference>
<comment type="similarity">
    <text evidence="1 9 10">Belongs to the acetokinase family.</text>
</comment>
<comment type="pathway">
    <text evidence="9">Metabolic intermediate biosynthesis; acetyl-CoA biosynthesis; acetyl-CoA from acetate: step 1/2.</text>
</comment>
<dbReference type="GO" id="GO:0005524">
    <property type="term" value="F:ATP binding"/>
    <property type="evidence" value="ECO:0007669"/>
    <property type="project" value="UniProtKB-KW"/>
</dbReference>
<dbReference type="STRING" id="1742972.COMA1_10825"/>
<evidence type="ECO:0000256" key="9">
    <source>
        <dbReference type="HAMAP-Rule" id="MF_00020"/>
    </source>
</evidence>
<evidence type="ECO:0000256" key="10">
    <source>
        <dbReference type="RuleBase" id="RU003835"/>
    </source>
</evidence>
<keyword evidence="8 9" id="KW-0460">Magnesium</keyword>
<keyword evidence="4 9" id="KW-0479">Metal-binding</keyword>
<keyword evidence="2 9" id="KW-0963">Cytoplasm</keyword>
<feature type="site" description="Transition state stabilizer" evidence="9">
    <location>
        <position position="246"/>
    </location>
</feature>
<dbReference type="InterPro" id="IPR004372">
    <property type="entry name" value="Ac/propionate_kinase"/>
</dbReference>
<sequence>MTVSAQVSPAGSILAINGGSSTLKFALFQPGASLARELSGSIDRIGTPDGTITWVGKHTGTAERRRITASDHVACLEPLLACIKDHLAQNPLVAIGHRVVHGGRYREPQLVTPTVMEELQRLRGYDPEHLPAEIELIHEFARRYPHLPQVACFDTAFHRDMPRMARLLPIPRRYEKGGLQRYGFHGLSYAFLMRELVRVGKPGEANGRLILAHLGNGASMAAVKDGKAVDTTMSFTPTSGLPMSRRSGDLDPGLVAYLARTEGMSADQFHNMVNRESGLLGISETSSDMRDLLNQEQHDPRAAEAIELFCYQARKWIGAFTAALGGLDTLVFTAGIGEHSPVIRARICDGLECLDVALDHARNEAGESVISKDDGRVTVRVMRTDEESEIARSVSEQLSKPKQ</sequence>
<dbReference type="PANTHER" id="PTHR21060:SF21">
    <property type="entry name" value="ACETATE KINASE"/>
    <property type="match status" value="1"/>
</dbReference>
<evidence type="ECO:0000256" key="5">
    <source>
        <dbReference type="ARBA" id="ARBA00022741"/>
    </source>
</evidence>
<evidence type="ECO:0000256" key="7">
    <source>
        <dbReference type="ARBA" id="ARBA00022840"/>
    </source>
</evidence>
<dbReference type="Gene3D" id="3.30.420.40">
    <property type="match status" value="2"/>
</dbReference>
<keyword evidence="12" id="KW-1185">Reference proteome</keyword>
<dbReference type="InterPro" id="IPR043129">
    <property type="entry name" value="ATPase_NBD"/>
</dbReference>
<dbReference type="NCBIfam" id="TIGR00016">
    <property type="entry name" value="ackA"/>
    <property type="match status" value="1"/>
</dbReference>
<feature type="binding site" evidence="9">
    <location>
        <begin position="335"/>
        <end position="339"/>
    </location>
    <ligand>
        <name>ATP</name>
        <dbReference type="ChEBI" id="CHEBI:30616"/>
    </ligand>
</feature>
<feature type="binding site" evidence="9">
    <location>
        <position position="17"/>
    </location>
    <ligand>
        <name>Mg(2+)</name>
        <dbReference type="ChEBI" id="CHEBI:18420"/>
    </ligand>
</feature>
<comment type="cofactor">
    <cofactor evidence="9">
        <name>Mg(2+)</name>
        <dbReference type="ChEBI" id="CHEBI:18420"/>
    </cofactor>
    <cofactor evidence="9">
        <name>Mn(2+)</name>
        <dbReference type="ChEBI" id="CHEBI:29035"/>
    </cofactor>
    <text evidence="9">Mg(2+). Can also accept Mn(2+).</text>
</comment>
<dbReference type="GO" id="GO:0000287">
    <property type="term" value="F:magnesium ion binding"/>
    <property type="evidence" value="ECO:0007669"/>
    <property type="project" value="UniProtKB-UniRule"/>
</dbReference>
<keyword evidence="7 9" id="KW-0067">ATP-binding</keyword>
<evidence type="ECO:0000313" key="12">
    <source>
        <dbReference type="Proteomes" id="UP000199032"/>
    </source>
</evidence>
<gene>
    <name evidence="9 11" type="primary">ackA</name>
    <name evidence="11" type="ORF">COMA1_10825</name>
</gene>
<dbReference type="PANTHER" id="PTHR21060">
    <property type="entry name" value="ACETATE KINASE"/>
    <property type="match status" value="1"/>
</dbReference>
<feature type="binding site" evidence="9">
    <location>
        <position position="24"/>
    </location>
    <ligand>
        <name>ATP</name>
        <dbReference type="ChEBI" id="CHEBI:30616"/>
    </ligand>
</feature>
<feature type="active site" description="Proton donor/acceptor" evidence="9">
    <location>
        <position position="154"/>
    </location>
</feature>
<evidence type="ECO:0000256" key="1">
    <source>
        <dbReference type="ARBA" id="ARBA00008748"/>
    </source>
</evidence>
<evidence type="ECO:0000256" key="3">
    <source>
        <dbReference type="ARBA" id="ARBA00022679"/>
    </source>
</evidence>
<comment type="subunit">
    <text evidence="9">Homodimer.</text>
</comment>
<feature type="binding site" evidence="9">
    <location>
        <position position="98"/>
    </location>
    <ligand>
        <name>substrate</name>
    </ligand>
</feature>
<organism evidence="11 12">
    <name type="scientific">Candidatus Nitrospira nitrosa</name>
    <dbReference type="NCBI Taxonomy" id="1742972"/>
    <lineage>
        <taxon>Bacteria</taxon>
        <taxon>Pseudomonadati</taxon>
        <taxon>Nitrospirota</taxon>
        <taxon>Nitrospiria</taxon>
        <taxon>Nitrospirales</taxon>
        <taxon>Nitrospiraceae</taxon>
        <taxon>Nitrospira</taxon>
    </lineage>
</organism>
<dbReference type="HAMAP" id="MF_00020">
    <property type="entry name" value="Acetate_kinase"/>
    <property type="match status" value="1"/>
</dbReference>
<protein>
    <recommendedName>
        <fullName evidence="9">Acetate kinase</fullName>
        <ecNumber evidence="9">2.7.2.1</ecNumber>
    </recommendedName>
    <alternativeName>
        <fullName evidence="9">Acetokinase</fullName>
    </alternativeName>
</protein>
<comment type="subcellular location">
    <subcellularLocation>
        <location evidence="9">Cytoplasm</location>
    </subcellularLocation>
</comment>
<dbReference type="Pfam" id="PF00871">
    <property type="entry name" value="Acetate_kinase"/>
    <property type="match status" value="1"/>
</dbReference>
<dbReference type="RefSeq" id="WP_090744065.1">
    <property type="nucleotide sequence ID" value="NZ_CZQA01000001.1"/>
</dbReference>
<evidence type="ECO:0000256" key="4">
    <source>
        <dbReference type="ARBA" id="ARBA00022723"/>
    </source>
</evidence>
<name>A0A0S4L4X9_9BACT</name>
<dbReference type="UniPathway" id="UPA00340">
    <property type="reaction ID" value="UER00458"/>
</dbReference>
<proteinExistence type="inferred from homology"/>
<feature type="binding site" evidence="9">
    <location>
        <begin position="213"/>
        <end position="217"/>
    </location>
    <ligand>
        <name>ATP</name>
        <dbReference type="ChEBI" id="CHEBI:30616"/>
    </ligand>
</feature>
<feature type="binding site" evidence="9">
    <location>
        <position position="386"/>
    </location>
    <ligand>
        <name>Mg(2+)</name>
        <dbReference type="ChEBI" id="CHEBI:18420"/>
    </ligand>
</feature>
<dbReference type="EC" id="2.7.2.1" evidence="9"/>
<keyword evidence="3 9" id="KW-0808">Transferase</keyword>
<dbReference type="SUPFAM" id="SSF53067">
    <property type="entry name" value="Actin-like ATPase domain"/>
    <property type="match status" value="2"/>
</dbReference>
<keyword evidence="6 9" id="KW-0418">Kinase</keyword>
<dbReference type="AlphaFoldDB" id="A0A0S4L4X9"/>
<keyword evidence="5 9" id="KW-0547">Nucleotide-binding</keyword>
<comment type="catalytic activity">
    <reaction evidence="9">
        <text>acetate + ATP = acetyl phosphate + ADP</text>
        <dbReference type="Rhea" id="RHEA:11352"/>
        <dbReference type="ChEBI" id="CHEBI:22191"/>
        <dbReference type="ChEBI" id="CHEBI:30089"/>
        <dbReference type="ChEBI" id="CHEBI:30616"/>
        <dbReference type="ChEBI" id="CHEBI:456216"/>
        <dbReference type="EC" id="2.7.2.1"/>
    </reaction>
</comment>
<reference evidence="11 12" key="1">
    <citation type="submission" date="2015-10" db="EMBL/GenBank/DDBJ databases">
        <authorList>
            <person name="Gilbert D.G."/>
        </authorList>
    </citation>
    <scope>NUCLEOTIDE SEQUENCE [LARGE SCALE GENOMIC DNA]</scope>
    <source>
        <strain evidence="11">COMA1</strain>
    </source>
</reference>